<organism evidence="4 5">
    <name type="scientific">Candidatus Anaerobutyricum stercoripullorum</name>
    <dbReference type="NCBI Taxonomy" id="2838456"/>
    <lineage>
        <taxon>Bacteria</taxon>
        <taxon>Bacillati</taxon>
        <taxon>Bacillota</taxon>
        <taxon>Clostridia</taxon>
        <taxon>Lachnospirales</taxon>
        <taxon>Lachnospiraceae</taxon>
        <taxon>Anaerobutyricum</taxon>
    </lineage>
</organism>
<dbReference type="NCBIfam" id="TIGR01167">
    <property type="entry name" value="LPXTG_anchor"/>
    <property type="match status" value="1"/>
</dbReference>
<comment type="caution">
    <text evidence="4">The sequence shown here is derived from an EMBL/GenBank/DDBJ whole genome shotgun (WGS) entry which is preliminary data.</text>
</comment>
<keyword evidence="2" id="KW-0732">Signal</keyword>
<dbReference type="Gene3D" id="2.60.40.740">
    <property type="match status" value="1"/>
</dbReference>
<feature type="signal peptide" evidence="2">
    <location>
        <begin position="1"/>
        <end position="28"/>
    </location>
</feature>
<dbReference type="InterPro" id="IPR048052">
    <property type="entry name" value="FM1-like"/>
</dbReference>
<keyword evidence="1" id="KW-1133">Transmembrane helix</keyword>
<feature type="chain" id="PRO_5039623465" evidence="2">
    <location>
        <begin position="29"/>
        <end position="480"/>
    </location>
</feature>
<dbReference type="InterPro" id="IPR013783">
    <property type="entry name" value="Ig-like_fold"/>
</dbReference>
<keyword evidence="1" id="KW-0812">Transmembrane</keyword>
<reference evidence="4" key="2">
    <citation type="submission" date="2021-04" db="EMBL/GenBank/DDBJ databases">
        <authorList>
            <person name="Gilroy R."/>
        </authorList>
    </citation>
    <scope>NUCLEOTIDE SEQUENCE</scope>
    <source>
        <strain evidence="4">ChiSxjej3B15-1167</strain>
    </source>
</reference>
<evidence type="ECO:0000313" key="4">
    <source>
        <dbReference type="EMBL" id="HIX73221.1"/>
    </source>
</evidence>
<feature type="domain" description="SpaA-like prealbumin fold" evidence="3">
    <location>
        <begin position="319"/>
        <end position="425"/>
    </location>
</feature>
<dbReference type="NCBIfam" id="NF033902">
    <property type="entry name" value="iso_D2_wall_anc"/>
    <property type="match status" value="1"/>
</dbReference>
<evidence type="ECO:0000259" key="3">
    <source>
        <dbReference type="Pfam" id="PF17802"/>
    </source>
</evidence>
<dbReference type="NCBIfam" id="TIGR04226">
    <property type="entry name" value="RrgB_K2N_iso_D2"/>
    <property type="match status" value="1"/>
</dbReference>
<evidence type="ECO:0000256" key="2">
    <source>
        <dbReference type="SAM" id="SignalP"/>
    </source>
</evidence>
<dbReference type="AlphaFoldDB" id="A0A9D1X613"/>
<dbReference type="InterPro" id="IPR026466">
    <property type="entry name" value="Fim_isopep_form_D2_dom"/>
</dbReference>
<accession>A0A9D1X613</accession>
<evidence type="ECO:0000256" key="1">
    <source>
        <dbReference type="SAM" id="Phobius"/>
    </source>
</evidence>
<keyword evidence="1" id="KW-0472">Membrane</keyword>
<dbReference type="Pfam" id="PF17802">
    <property type="entry name" value="SpaA"/>
    <property type="match status" value="1"/>
</dbReference>
<evidence type="ECO:0000313" key="5">
    <source>
        <dbReference type="Proteomes" id="UP000886805"/>
    </source>
</evidence>
<dbReference type="EMBL" id="DXEQ01000285">
    <property type="protein sequence ID" value="HIX73221.1"/>
    <property type="molecule type" value="Genomic_DNA"/>
</dbReference>
<name>A0A9D1X613_9FIRM</name>
<dbReference type="Proteomes" id="UP000886805">
    <property type="component" value="Unassembled WGS sequence"/>
</dbReference>
<protein>
    <submittedName>
        <fullName evidence="4">SpaH/EbpB family LPXTG-anchored major pilin</fullName>
    </submittedName>
</protein>
<sequence>MKHLKKLAGCLLALVMILTMSNVAVVNAANGTNNNSGTITINDAIEGHTYNAYQILVLESYNTDKGAYAYKANPDWADWLANQKQYVSIDDQGYVTWVKDADAAAFAKAALAHAEESSINPIKTVKADGTTVNFTDLNLGYYLVDTTVGTLCSLNTTTPNVIMEEKNEIPPVDKKVQEDSTGNWEEENTAEIGDTVKFKTTITAKKGAESYVLHDVMSDGLTLNGDSIKVQVNGANLATANYTIKTSGLTDDCDFEITFAQSYLDTITADTDIVVTYSAVVNENAVVYDDANTNKTKLTFGEDNRDETTWDETKTYTFKVDVAKTDGENKVLDGAQFKLYDAKTGGNEIVLVQVNQGVDGAYRLAKEGETGVEYITTKDGQLEIKGFDANTNYYLEETKAPDGYNKLAERVEIAVKEANLDATVSNNTWQSGGVHIVNNTGSLLPGTGGMGTTVLYMAGGVLVIAAGALLIFRRRMHTDR</sequence>
<dbReference type="Gene3D" id="2.60.40.10">
    <property type="entry name" value="Immunoglobulins"/>
    <property type="match status" value="1"/>
</dbReference>
<proteinExistence type="predicted"/>
<dbReference type="InterPro" id="IPR041033">
    <property type="entry name" value="SpaA_PFL_dom_1"/>
</dbReference>
<gene>
    <name evidence="4" type="ORF">H9849_09400</name>
</gene>
<reference evidence="4" key="1">
    <citation type="journal article" date="2021" name="PeerJ">
        <title>Extensive microbial diversity within the chicken gut microbiome revealed by metagenomics and culture.</title>
        <authorList>
            <person name="Gilroy R."/>
            <person name="Ravi A."/>
            <person name="Getino M."/>
            <person name="Pursley I."/>
            <person name="Horton D.L."/>
            <person name="Alikhan N.F."/>
            <person name="Baker D."/>
            <person name="Gharbi K."/>
            <person name="Hall N."/>
            <person name="Watson M."/>
            <person name="Adriaenssens E.M."/>
            <person name="Foster-Nyarko E."/>
            <person name="Jarju S."/>
            <person name="Secka A."/>
            <person name="Antonio M."/>
            <person name="Oren A."/>
            <person name="Chaudhuri R.R."/>
            <person name="La Ragione R."/>
            <person name="Hildebrand F."/>
            <person name="Pallen M.J."/>
        </authorList>
    </citation>
    <scope>NUCLEOTIDE SEQUENCE</scope>
    <source>
        <strain evidence="4">ChiSxjej3B15-1167</strain>
    </source>
</reference>
<feature type="transmembrane region" description="Helical" evidence="1">
    <location>
        <begin position="454"/>
        <end position="472"/>
    </location>
</feature>